<feature type="chain" id="PRO_5029537222" evidence="1">
    <location>
        <begin position="23"/>
        <end position="439"/>
    </location>
</feature>
<dbReference type="GO" id="GO:0051959">
    <property type="term" value="F:dynein light intermediate chain binding"/>
    <property type="evidence" value="ECO:0007669"/>
    <property type="project" value="InterPro"/>
</dbReference>
<feature type="signal peptide" evidence="1">
    <location>
        <begin position="1"/>
        <end position="22"/>
    </location>
</feature>
<name>A0A7K5XFG5_9CHAR</name>
<dbReference type="GO" id="GO:0045505">
    <property type="term" value="F:dynein intermediate chain binding"/>
    <property type="evidence" value="ECO:0007669"/>
    <property type="project" value="InterPro"/>
</dbReference>
<dbReference type="Proteomes" id="UP000586671">
    <property type="component" value="Unassembled WGS sequence"/>
</dbReference>
<evidence type="ECO:0000313" key="2">
    <source>
        <dbReference type="EMBL" id="NWU51644.1"/>
    </source>
</evidence>
<reference evidence="2 3" key="1">
    <citation type="submission" date="2019-09" db="EMBL/GenBank/DDBJ databases">
        <title>Bird 10,000 Genomes (B10K) Project - Family phase.</title>
        <authorList>
            <person name="Zhang G."/>
        </authorList>
    </citation>
    <scope>NUCLEOTIDE SEQUENCE [LARGE SCALE GENOMIC DNA]</scope>
    <source>
        <strain evidence="2">B10K-DU-012-55</strain>
        <tissue evidence="2">Muscle</tissue>
    </source>
</reference>
<organism evidence="2 3">
    <name type="scientific">Dromas ardeola</name>
    <dbReference type="NCBI Taxonomy" id="458190"/>
    <lineage>
        <taxon>Eukaryota</taxon>
        <taxon>Metazoa</taxon>
        <taxon>Chordata</taxon>
        <taxon>Craniata</taxon>
        <taxon>Vertebrata</taxon>
        <taxon>Euteleostomi</taxon>
        <taxon>Archelosauria</taxon>
        <taxon>Archosauria</taxon>
        <taxon>Dinosauria</taxon>
        <taxon>Saurischia</taxon>
        <taxon>Theropoda</taxon>
        <taxon>Coelurosauria</taxon>
        <taxon>Aves</taxon>
        <taxon>Neognathae</taxon>
        <taxon>Neoaves</taxon>
        <taxon>Charadriiformes</taxon>
        <taxon>Dromadidae</taxon>
        <taxon>Dromas</taxon>
    </lineage>
</organism>
<protein>
    <submittedName>
        <fullName evidence="2">DYH12 protein</fullName>
    </submittedName>
</protein>
<feature type="non-terminal residue" evidence="2">
    <location>
        <position position="439"/>
    </location>
</feature>
<comment type="caution">
    <text evidence="2">The sequence shown here is derived from an EMBL/GenBank/DDBJ whole genome shotgun (WGS) entry which is preliminary data.</text>
</comment>
<gene>
    <name evidence="2" type="primary">Dnah12_1</name>
    <name evidence="2" type="ORF">DROARD_R00613</name>
</gene>
<dbReference type="AlphaFoldDB" id="A0A7K5XFG5"/>
<accession>A0A7K5XFG5</accession>
<keyword evidence="1" id="KW-0732">Signal</keyword>
<dbReference type="PANTHER" id="PTHR22878:SF70">
    <property type="entry name" value="DYNEIN HEAVY CHAIN 2, AXONEMAL"/>
    <property type="match status" value="1"/>
</dbReference>
<dbReference type="GO" id="GO:0030286">
    <property type="term" value="C:dynein complex"/>
    <property type="evidence" value="ECO:0007669"/>
    <property type="project" value="InterPro"/>
</dbReference>
<evidence type="ECO:0000256" key="1">
    <source>
        <dbReference type="SAM" id="SignalP"/>
    </source>
</evidence>
<sequence>PSHKKTLRTLFLPIVLPSSVTSDMSPLQNKLLTYRRCNEQQKMLNQLLIDRALEVCRVSMEEEYHRDPVPPIPELPSTVRKPLTILSFQTNYLFMKKCVQSNPVVPIQQQWLMSMLTLVPQSLMEGKDRELLTEKLLGEIIRDYEMSMKRCMVRNVLIKPDVKGLEDEEEAPLPLLPLGMDFSRPWHNSFIQAKNQILSNLHILHPTMKTLLDFGCAAFSNFHIVDFSSFRLKGPVDSESLKTDVSLSCSKAEEKILNTWYQRVISLFTQEKALKDVKLDQVDSFYNCVSMLMSNQLKELLRRTVEAFVKLFDPEDRNCLPLFKMELTLDENKMEFYPSFQDLEEAILFIVNRIGQTLQNIQTIGSWLMGGTTTLDAELPNHVIVWATSTLKKSVRDNLEGPKEYFENYVERYGWLVDGTAQARIERFEAEEHSFDEYT</sequence>
<dbReference type="InterPro" id="IPR026983">
    <property type="entry name" value="DHC"/>
</dbReference>
<dbReference type="PANTHER" id="PTHR22878">
    <property type="entry name" value="DYNEIN HEAVY CHAIN 6, AXONEMAL-LIKE-RELATED"/>
    <property type="match status" value="1"/>
</dbReference>
<proteinExistence type="predicted"/>
<keyword evidence="3" id="KW-1185">Reference proteome</keyword>
<dbReference type="GO" id="GO:0007018">
    <property type="term" value="P:microtubule-based movement"/>
    <property type="evidence" value="ECO:0007669"/>
    <property type="project" value="InterPro"/>
</dbReference>
<feature type="non-terminal residue" evidence="2">
    <location>
        <position position="1"/>
    </location>
</feature>
<evidence type="ECO:0000313" key="3">
    <source>
        <dbReference type="Proteomes" id="UP000586671"/>
    </source>
</evidence>
<dbReference type="EMBL" id="VYZM01009973">
    <property type="protein sequence ID" value="NWU51644.1"/>
    <property type="molecule type" value="Genomic_DNA"/>
</dbReference>